<dbReference type="InterPro" id="IPR055422">
    <property type="entry name" value="Ig_TMEM132_2nd"/>
</dbReference>
<evidence type="ECO:0000256" key="3">
    <source>
        <dbReference type="ARBA" id="ARBA00022692"/>
    </source>
</evidence>
<accession>A0A3B4U1B7</accession>
<feature type="compositionally biased region" description="Polar residues" evidence="6">
    <location>
        <begin position="908"/>
        <end position="918"/>
    </location>
</feature>
<evidence type="ECO:0000259" key="12">
    <source>
        <dbReference type="Pfam" id="PF23481"/>
    </source>
</evidence>
<proteinExistence type="inferred from homology"/>
<feature type="domain" description="Transmembrane protein TMEM132 N-terminal" evidence="8">
    <location>
        <begin position="60"/>
        <end position="133"/>
    </location>
</feature>
<dbReference type="InterPro" id="IPR031436">
    <property type="entry name" value="TMEM132_C"/>
</dbReference>
<dbReference type="Proteomes" id="UP000261420">
    <property type="component" value="Unplaced"/>
</dbReference>
<organism evidence="14 15">
    <name type="scientific">Seriola dumerili</name>
    <name type="common">Greater amberjack</name>
    <name type="synonym">Caranx dumerili</name>
    <dbReference type="NCBI Taxonomy" id="41447"/>
    <lineage>
        <taxon>Eukaryota</taxon>
        <taxon>Metazoa</taxon>
        <taxon>Chordata</taxon>
        <taxon>Craniata</taxon>
        <taxon>Vertebrata</taxon>
        <taxon>Euteleostomi</taxon>
        <taxon>Actinopterygii</taxon>
        <taxon>Neopterygii</taxon>
        <taxon>Teleostei</taxon>
        <taxon>Neoteleostei</taxon>
        <taxon>Acanthomorphata</taxon>
        <taxon>Carangaria</taxon>
        <taxon>Carangiformes</taxon>
        <taxon>Carangidae</taxon>
        <taxon>Seriola</taxon>
    </lineage>
</organism>
<evidence type="ECO:0000256" key="5">
    <source>
        <dbReference type="ARBA" id="ARBA00023136"/>
    </source>
</evidence>
<feature type="compositionally biased region" description="Polar residues" evidence="6">
    <location>
        <begin position="955"/>
        <end position="968"/>
    </location>
</feature>
<dbReference type="InterPro" id="IPR026307">
    <property type="entry name" value="TMEM132"/>
</dbReference>
<dbReference type="InterPro" id="IPR055421">
    <property type="entry name" value="TMEM132_3rd"/>
</dbReference>
<evidence type="ECO:0000313" key="14">
    <source>
        <dbReference type="Ensembl" id="ENSSDUP00000011735.1"/>
    </source>
</evidence>
<sequence length="1026" mass="113976">MGLLKYDLDHGDRKLCFCAQLWVILITLAGKIFPTSSDALLTSSAMTASPSPPNVYLPANFKMSNAQLAFFLREAQITGQTVGGGTKSSSGPGIGHPLQRSESFVVFQTKDLPAINISFGPFARDQTLSKELLQPASPLDIPGQLTVNWKVRAFIVQARVFSNNPTVQVFFYIAGRDWDDFKAQDKLPCVRLHAFRDVREIKTSCRMKGNLAQCLAQLELPPSWFNTNVAPLGRRKGSGDGLLDGLTSETLQAELYYTLHEPNLEGECSEGSGHRGGGVSRGEPLSQHPLLRIGSISLYQASQEQLLVDKQLDKNMFLRLPEKPLKPGETLKIFLYLMPNSTVEQFSLKVKAKKGVNLLQTKSKNAQWKVDWEVQSGAKHSITTIDVNKNKAVKQGDVLGNVEVMQLDFEMENFTSLSVTRRINWNIDYKGQNPPPDSEKVVTELTVVQRDIQAIIPLAMDTEIINTAILTGRTVAIPVKMVSIEMNGAVTDVSASVQCKSSNEDIVKVSLNCDYVFVNGKETRGSMNARVIFSYEHLSAPLELTVWVPKLPLQVELSDNNLSFIKGWRVPILPDRRSTRDSDADDEDDERRVSRGCTLQYQRALVKVLTQFHTTSTEGTDQVITMLGPDWQVDVTDLVQDSLKVADPRIAELVDRTILVGLELGSTTLKEASLSVWMLFSDNTAATLTYFDPKDYNLNASTLDDKVVSVSQEPQQRWPVVVAEGEGSGETVRVEMTICEACQKTKRKSVIASAAVYVKVRFGPEEDSEEEATTEGEIELGPVTRRPIIDPNINGRIYETSNEQPASVPIDYTNFPTISNQERPTESDEEEEDDFVHSPRNMTDLEIGMYALLGVFCLAILVFLINCIVFVLKYRHKRIPPEGQANMDHSHHWVFLGNGQPLRAQCDLSPQQVESPSNPLEGVQTCCHGDHHSSGSSQTSVQSQVHGRGDGSSGGSTKDNGEEASSPTSKRKRVKFTTFTTLPTEELPYNSIPIADEEDIQWVCQDMGFQDPEELHDYMRRIKEIA</sequence>
<evidence type="ECO:0000259" key="11">
    <source>
        <dbReference type="Pfam" id="PF23039"/>
    </source>
</evidence>
<feature type="domain" description="Transmembrane protein TMEM132 cohesin-like" evidence="11">
    <location>
        <begin position="309"/>
        <end position="452"/>
    </location>
</feature>
<dbReference type="GeneTree" id="ENSGT00940000158479"/>
<dbReference type="Pfam" id="PF15706">
    <property type="entry name" value="TMEM132_C"/>
    <property type="match status" value="1"/>
</dbReference>
<feature type="transmembrane region" description="Helical" evidence="7">
    <location>
        <begin position="847"/>
        <end position="872"/>
    </location>
</feature>
<evidence type="ECO:0000313" key="15">
    <source>
        <dbReference type="Proteomes" id="UP000261420"/>
    </source>
</evidence>
<dbReference type="Pfam" id="PF23039">
    <property type="entry name" value="TMEM132_3rd"/>
    <property type="match status" value="1"/>
</dbReference>
<dbReference type="AlphaFoldDB" id="A0A3B4U1B7"/>
<dbReference type="Pfam" id="PF23486">
    <property type="entry name" value="Ig_TMEM132_5th"/>
    <property type="match status" value="1"/>
</dbReference>
<dbReference type="Ensembl" id="ENSSDUT00000011953.1">
    <property type="protein sequence ID" value="ENSSDUP00000011735.1"/>
    <property type="gene ID" value="ENSSDUG00000008532.1"/>
</dbReference>
<evidence type="ECO:0000259" key="9">
    <source>
        <dbReference type="Pfam" id="PF15706"/>
    </source>
</evidence>
<evidence type="ECO:0000256" key="1">
    <source>
        <dbReference type="ARBA" id="ARBA00004479"/>
    </source>
</evidence>
<dbReference type="InterPro" id="IPR031435">
    <property type="entry name" value="TMEM132_N"/>
</dbReference>
<dbReference type="PANTHER" id="PTHR13388">
    <property type="entry name" value="DETONATOR, ISOFORM E"/>
    <property type="match status" value="1"/>
</dbReference>
<dbReference type="Pfam" id="PF16070">
    <property type="entry name" value="Ig_TMEM132_4th"/>
    <property type="match status" value="1"/>
</dbReference>
<reference evidence="14" key="1">
    <citation type="submission" date="2025-08" db="UniProtKB">
        <authorList>
            <consortium name="Ensembl"/>
        </authorList>
    </citation>
    <scope>IDENTIFICATION</scope>
</reference>
<feature type="compositionally biased region" description="Low complexity" evidence="6">
    <location>
        <begin position="934"/>
        <end position="946"/>
    </location>
</feature>
<dbReference type="InterPro" id="IPR031437">
    <property type="entry name" value="Ig_TMEM132_4th"/>
</dbReference>
<evidence type="ECO:0000256" key="6">
    <source>
        <dbReference type="SAM" id="MobiDB-lite"/>
    </source>
</evidence>
<evidence type="ECO:0000256" key="2">
    <source>
        <dbReference type="ARBA" id="ARBA00006166"/>
    </source>
</evidence>
<name>A0A3B4U1B7_SERDU</name>
<feature type="domain" description="Transmembrane protein family 132 fourth" evidence="10">
    <location>
        <begin position="454"/>
        <end position="551"/>
    </location>
</feature>
<evidence type="ECO:0000259" key="8">
    <source>
        <dbReference type="Pfam" id="PF15705"/>
    </source>
</evidence>
<dbReference type="GO" id="GO:0016020">
    <property type="term" value="C:membrane"/>
    <property type="evidence" value="ECO:0007669"/>
    <property type="project" value="UniProtKB-SubCell"/>
</dbReference>
<feature type="region of interest" description="Disordered" evidence="6">
    <location>
        <begin position="809"/>
        <end position="835"/>
    </location>
</feature>
<dbReference type="Pfam" id="PF23481">
    <property type="entry name" value="Ig_TMEM132_2nd"/>
    <property type="match status" value="1"/>
</dbReference>
<evidence type="ECO:0000259" key="13">
    <source>
        <dbReference type="Pfam" id="PF23486"/>
    </source>
</evidence>
<evidence type="ECO:0000259" key="10">
    <source>
        <dbReference type="Pfam" id="PF16070"/>
    </source>
</evidence>
<protein>
    <submittedName>
        <fullName evidence="14">Transmembrane protein 132E</fullName>
    </submittedName>
</protein>
<comment type="subcellular location">
    <subcellularLocation>
        <location evidence="1">Membrane</location>
        <topology evidence="1">Single-pass type I membrane protein</topology>
    </subcellularLocation>
</comment>
<feature type="region of interest" description="Disordered" evidence="6">
    <location>
        <begin position="907"/>
        <end position="976"/>
    </location>
</feature>
<keyword evidence="4 7" id="KW-1133">Transmembrane helix</keyword>
<feature type="domain" description="Transmembrane protein TMEM132 C-terminal" evidence="9">
    <location>
        <begin position="820"/>
        <end position="900"/>
    </location>
</feature>
<evidence type="ECO:0000256" key="7">
    <source>
        <dbReference type="SAM" id="Phobius"/>
    </source>
</evidence>
<keyword evidence="15" id="KW-1185">Reference proteome</keyword>
<dbReference type="InterPro" id="IPR055423">
    <property type="entry name" value="Ig_TMEM132_5th"/>
</dbReference>
<feature type="domain" description="Transmembrane protein TMEM132 second Ig-like" evidence="12">
    <location>
        <begin position="150"/>
        <end position="280"/>
    </location>
</feature>
<feature type="domain" description="Transmembrane protein TMEM132 fifth" evidence="13">
    <location>
        <begin position="554"/>
        <end position="670"/>
    </location>
</feature>
<keyword evidence="5 7" id="KW-0472">Membrane</keyword>
<evidence type="ECO:0000256" key="4">
    <source>
        <dbReference type="ARBA" id="ARBA00022989"/>
    </source>
</evidence>
<comment type="similarity">
    <text evidence="2">Belongs to the TMEM132 family.</text>
</comment>
<keyword evidence="3 7" id="KW-0812">Transmembrane</keyword>
<reference evidence="14" key="2">
    <citation type="submission" date="2025-09" db="UniProtKB">
        <authorList>
            <consortium name="Ensembl"/>
        </authorList>
    </citation>
    <scope>IDENTIFICATION</scope>
</reference>
<dbReference type="PANTHER" id="PTHR13388:SF7">
    <property type="entry name" value="TRANSMEMBRANE PROTEIN 132E"/>
    <property type="match status" value="1"/>
</dbReference>
<dbReference type="Pfam" id="PF15705">
    <property type="entry name" value="TMEM132_N"/>
    <property type="match status" value="1"/>
</dbReference>